<evidence type="ECO:0000313" key="1">
    <source>
        <dbReference type="EMBL" id="ABO94365.1"/>
    </source>
</evidence>
<reference evidence="1 2" key="1">
    <citation type="journal article" date="2007" name="Proc. Natl. Acad. Sci. U.S.A.">
        <title>The tiny eukaryote Ostreococcus provides genomic insights into the paradox of plankton speciation.</title>
        <authorList>
            <person name="Palenik B."/>
            <person name="Grimwood J."/>
            <person name="Aerts A."/>
            <person name="Rouze P."/>
            <person name="Salamov A."/>
            <person name="Putnam N."/>
            <person name="Dupont C."/>
            <person name="Jorgensen R."/>
            <person name="Derelle E."/>
            <person name="Rombauts S."/>
            <person name="Zhou K."/>
            <person name="Otillar R."/>
            <person name="Merchant S.S."/>
            <person name="Podell S."/>
            <person name="Gaasterland T."/>
            <person name="Napoli C."/>
            <person name="Gendler K."/>
            <person name="Manuell A."/>
            <person name="Tai V."/>
            <person name="Vallon O."/>
            <person name="Piganeau G."/>
            <person name="Jancek S."/>
            <person name="Heijde M."/>
            <person name="Jabbari K."/>
            <person name="Bowler C."/>
            <person name="Lohr M."/>
            <person name="Robbens S."/>
            <person name="Werner G."/>
            <person name="Dubchak I."/>
            <person name="Pazour G.J."/>
            <person name="Ren Q."/>
            <person name="Paulsen I."/>
            <person name="Delwiche C."/>
            <person name="Schmutz J."/>
            <person name="Rokhsar D."/>
            <person name="Van de Peer Y."/>
            <person name="Moreau H."/>
            <person name="Grigoriev I.V."/>
        </authorList>
    </citation>
    <scope>NUCLEOTIDE SEQUENCE [LARGE SCALE GENOMIC DNA]</scope>
    <source>
        <strain evidence="1 2">CCE9901</strain>
    </source>
</reference>
<dbReference type="AlphaFoldDB" id="A4RTH9"/>
<dbReference type="RefSeq" id="XP_001416073.1">
    <property type="nucleotide sequence ID" value="XM_001416036.1"/>
</dbReference>
<dbReference type="SUPFAM" id="SSF57184">
    <property type="entry name" value="Growth factor receptor domain"/>
    <property type="match status" value="2"/>
</dbReference>
<evidence type="ECO:0000313" key="2">
    <source>
        <dbReference type="Proteomes" id="UP000001568"/>
    </source>
</evidence>
<dbReference type="Proteomes" id="UP000001568">
    <property type="component" value="Chromosome 2"/>
</dbReference>
<proteinExistence type="predicted"/>
<dbReference type="Gramene" id="ABO94365">
    <property type="protein sequence ID" value="ABO94365"/>
    <property type="gene ID" value="OSTLU_29874"/>
</dbReference>
<dbReference type="GeneID" id="5000148"/>
<dbReference type="OrthoDB" id="10268124at2759"/>
<dbReference type="STRING" id="436017.A4RTH9"/>
<dbReference type="InterPro" id="IPR009030">
    <property type="entry name" value="Growth_fac_rcpt_cys_sf"/>
</dbReference>
<dbReference type="EMBL" id="CP000582">
    <property type="protein sequence ID" value="ABO94365.1"/>
    <property type="molecule type" value="Genomic_DNA"/>
</dbReference>
<gene>
    <name evidence="1" type="ORF">OSTLU_29874</name>
</gene>
<name>A4RTH9_OSTLU</name>
<accession>A4RTH9</accession>
<keyword evidence="2" id="KW-1185">Reference proteome</keyword>
<dbReference type="KEGG" id="olu:OSTLU_29874"/>
<sequence length="1237" mass="129081">MVTHPADVTVDEADKAKLTKVFKTQTEAYFAWASYGALTLNVSVFFHQLGSNEKDANGACNPHPDASAADGVHYNPWDASADFQEVYDSYAGDPGTNRNSGRKHMRTFMHLTNTCTGTCESNTNGIICTQKHSSVTACADADSTTELCDTTEIHELLHAIGLKYHSGGYKCKQSDYDDSTTTWRLCEYKDYGGVFDVLGSGSDTYGKKMAWGVSSYLRWDMHWLSNDNVKVITKTNGRVDDDAADVSETCILSSLSVDTTESSTTRACVVRFSDDTMSDLGTIWLELRSGNKFDNLILNGEHSGFNSLGVLGYHEGNKLIDFYPHAADSTDAAKYDDWEQTALRSTENGGVWIDPVSGLKLTVAAFDSTSQTITVTVTFGQPAECSKRGAKAYPSQFLGYGVWHVRMSNDSEKDKYYPSVNLADYPGDASSITNDNFRTNYFTTSYFDQYIPYADSGIQYTVQQKECYKVVLQYRMSVQNLDYGACAKSHLTVRGLNLPAGWRVDEGGCVNAAGAQAVVDDICFVVAVDPNTADGAYEIRIQAAQINYSDKAVMAATETVPLWVCVGGYNHYTQAWGDNAWTCDYGPVGSKTRVTGSSGTIINRASSTYEASSTYYSTSDVSARKSSTAIHYTRNPEVTNDGADRLQSMSSIAIAEVSDDRCYQVTSTRYCSANHYVWSQYVCSACPTDSTRPEGDDSWLADGETQCSCPDGTAWSNGMCVPAASCSADERVNSAGACVACPSGSTNEAGDVAPGTETKCACAANYRVNSAGACEACPSGTTNAAGDVAPGTETQCDSAASCSADERVNSAGACEACPSGSTNAAGDVPSAGETQCACAANYRVNSAGACEACPSGSTNAAGDVPSAGETQCACAANYRVNSTGACEACPSGSTNAAGDVPSAGETQCACAANYRVNSAGACVACPSGSTNAAGDVALGTETQCVCNDGYSLLNGECVESTEVEVKVEFAGITQVIDDTLVQTLQNALTTSLLADTTGVQVDPANITIKYTMLGKQTFSSPVDESSFITAAASSLGVATSDIENFAQSAARRRLLSNIVTYQVVTTNRATLNTALSAASSPITVGGVTGTGAAPTTTIAAEIKTAIPTSQASTVTATLNDPSFTTDIATSASNAGVSGISISSPPCTGLTQPANGVSGTCGSELASGSSCQPTCNSGYTVSGQTTCIAGALTAATCSSNSGSLFGGFLGLVSAAGVPLFHVDTILLATVALGALLAP</sequence>
<dbReference type="InterPro" id="IPR052798">
    <property type="entry name" value="Giardia_VSA"/>
</dbReference>
<dbReference type="PANTHER" id="PTHR23275">
    <property type="entry name" value="CABRIOLET.-RELATED"/>
    <property type="match status" value="1"/>
</dbReference>
<protein>
    <submittedName>
        <fullName evidence="1">Uncharacterized protein</fullName>
    </submittedName>
</protein>
<dbReference type="HOGENOM" id="CLU_267104_0_0_1"/>
<dbReference type="PANTHER" id="PTHR23275:SF100">
    <property type="entry name" value="EGF-LIKE DOMAIN-CONTAINING PROTEIN"/>
    <property type="match status" value="1"/>
</dbReference>
<organism evidence="1 2">
    <name type="scientific">Ostreococcus lucimarinus (strain CCE9901)</name>
    <dbReference type="NCBI Taxonomy" id="436017"/>
    <lineage>
        <taxon>Eukaryota</taxon>
        <taxon>Viridiplantae</taxon>
        <taxon>Chlorophyta</taxon>
        <taxon>Mamiellophyceae</taxon>
        <taxon>Mamiellales</taxon>
        <taxon>Bathycoccaceae</taxon>
        <taxon>Ostreococcus</taxon>
    </lineage>
</organism>